<keyword evidence="6" id="KW-0378">Hydrolase</keyword>
<dbReference type="Gene3D" id="1.20.890.10">
    <property type="entry name" value="cAMP-dependent protein kinase regulatory subunit, dimerization-anchoring domain"/>
    <property type="match status" value="1"/>
</dbReference>
<dbReference type="GO" id="GO:0016787">
    <property type="term" value="F:hydrolase activity"/>
    <property type="evidence" value="ECO:0007669"/>
    <property type="project" value="UniProtKB-KW"/>
</dbReference>
<name>A0A139AZK9_GONPJ</name>
<dbReference type="InterPro" id="IPR036291">
    <property type="entry name" value="NAD(P)-bd_dom_sf"/>
</dbReference>
<keyword evidence="7" id="KW-1185">Reference proteome</keyword>
<proteinExistence type="predicted"/>
<evidence type="ECO:0000313" key="6">
    <source>
        <dbReference type="EMBL" id="KXS22159.1"/>
    </source>
</evidence>
<protein>
    <submittedName>
        <fullName evidence="6">p-loop containing nucleoside triphosphate hydrolase protein</fullName>
    </submittedName>
</protein>
<sequence>MQNGGFTITSGSRLSIFLLIHYKRRLDMGLWSLYRGHGKRAAESHTILRNTAFHMSAPQTGARVFISGLDTPLGHNISRLLSRTVMGSRRPPSEDNADQDKDEAAEDEAEKPHVQKPTYRISGTLTVPRMTIAEALEYSAGNVPGGMSETGDRARDFKRREAIEKFALPGICQSWVENVVESSDREKLKEELMASDIIIYDTLRYMDEAVWAAETLSAAAETYPDKPKLFVALSTVLTWGRTKPEEDDPDGVLHDYEFRRRRAHPNFKANLAAEKSISKAGKKSSFHTYIVNVGLLWHSGESIFHYLLKNAWHNSESLTVYGDGSNIVPTIHIDDLTNIVVDVVDNPPGEQKYILAVDDSKSTMGDIAKAISSALTTGKVDFVPKEQALLQKYFTQYEYDTITMNLKMDPGKAKEMSFEWKYESGIVENMPLLVQEYKDARGLWPLKIVVHGPPASGKTTVAKALAEHYRIHYVSVEDVMKSVIEKLESRVAAVGTEGEPSDDDPEAAKELLDELQNAVKSNGVYPEEKVAGFVRERLNSMPCKNQGYVLDAYPLTMEDAGMVFKASEDDDSGDDKKMKYDEHLMPEFVIALEASDEVLKDRVMKLPETDDHKSKYAEENFLKSLENFSKINTPDNTVLNYFDENEVHPMALSAETTDVSKLQHDIMDKIGKPRNYGATREEISERNRIRDEEKAREAAIAAERQLLREKEEAERQAKALVDWNLRLEEVKKQEREVLEAQSVPLRNYLMKYVMPTVTQGLIEVVKVRPEDPIDYLAEYLFKHANASPPSST</sequence>
<dbReference type="CDD" id="cd22967">
    <property type="entry name" value="DD_AK7"/>
    <property type="match status" value="1"/>
</dbReference>
<keyword evidence="2" id="KW-0547">Nucleotide-binding</keyword>
<dbReference type="GO" id="GO:0006139">
    <property type="term" value="P:nucleobase-containing compound metabolic process"/>
    <property type="evidence" value="ECO:0007669"/>
    <property type="project" value="InterPro"/>
</dbReference>
<evidence type="ECO:0000256" key="3">
    <source>
        <dbReference type="ARBA" id="ARBA00022777"/>
    </source>
</evidence>
<dbReference type="OrthoDB" id="10262413at2759"/>
<dbReference type="Proteomes" id="UP000070544">
    <property type="component" value="Unassembled WGS sequence"/>
</dbReference>
<evidence type="ECO:0000313" key="7">
    <source>
        <dbReference type="Proteomes" id="UP000070544"/>
    </source>
</evidence>
<dbReference type="Gene3D" id="3.40.50.300">
    <property type="entry name" value="P-loop containing nucleotide triphosphate hydrolases"/>
    <property type="match status" value="1"/>
</dbReference>
<dbReference type="InterPro" id="IPR027417">
    <property type="entry name" value="P-loop_NTPase"/>
</dbReference>
<dbReference type="GO" id="GO:0005524">
    <property type="term" value="F:ATP binding"/>
    <property type="evidence" value="ECO:0007669"/>
    <property type="project" value="InterPro"/>
</dbReference>
<dbReference type="Gene3D" id="3.40.50.720">
    <property type="entry name" value="NAD(P)-binding Rossmann-like Domain"/>
    <property type="match status" value="1"/>
</dbReference>
<reference evidence="6 7" key="1">
    <citation type="journal article" date="2015" name="Genome Biol. Evol.">
        <title>Phylogenomic analyses indicate that early fungi evolved digesting cell walls of algal ancestors of land plants.</title>
        <authorList>
            <person name="Chang Y."/>
            <person name="Wang S."/>
            <person name="Sekimoto S."/>
            <person name="Aerts A.L."/>
            <person name="Choi C."/>
            <person name="Clum A."/>
            <person name="LaButti K.M."/>
            <person name="Lindquist E.A."/>
            <person name="Yee Ngan C."/>
            <person name="Ohm R.A."/>
            <person name="Salamov A.A."/>
            <person name="Grigoriev I.V."/>
            <person name="Spatafora J.W."/>
            <person name="Berbee M.L."/>
        </authorList>
    </citation>
    <scope>NUCLEOTIDE SEQUENCE [LARGE SCALE GENOMIC DNA]</scope>
    <source>
        <strain evidence="6 7">JEL478</strain>
    </source>
</reference>
<dbReference type="GO" id="GO:0019205">
    <property type="term" value="F:nucleobase-containing compound kinase activity"/>
    <property type="evidence" value="ECO:0007669"/>
    <property type="project" value="InterPro"/>
</dbReference>
<dbReference type="Pfam" id="PF13207">
    <property type="entry name" value="AAA_17"/>
    <property type="match status" value="1"/>
</dbReference>
<dbReference type="OMA" id="GHVEDDF"/>
<evidence type="ECO:0000256" key="2">
    <source>
        <dbReference type="ARBA" id="ARBA00022741"/>
    </source>
</evidence>
<dbReference type="AlphaFoldDB" id="A0A139AZK9"/>
<feature type="coiled-coil region" evidence="4">
    <location>
        <begin position="692"/>
        <end position="733"/>
    </location>
</feature>
<evidence type="ECO:0000256" key="4">
    <source>
        <dbReference type="SAM" id="Coils"/>
    </source>
</evidence>
<dbReference type="InterPro" id="IPR007858">
    <property type="entry name" value="Dpy-30_motif"/>
</dbReference>
<dbReference type="InterPro" id="IPR047499">
    <property type="entry name" value="DD_AK7"/>
</dbReference>
<dbReference type="Pfam" id="PF05186">
    <property type="entry name" value="Dpy-30"/>
    <property type="match status" value="1"/>
</dbReference>
<dbReference type="InterPro" id="IPR000850">
    <property type="entry name" value="Adenylat/UMP-CMP_kin"/>
</dbReference>
<dbReference type="PANTHER" id="PTHR23359">
    <property type="entry name" value="NUCLEOTIDE KINASE"/>
    <property type="match status" value="1"/>
</dbReference>
<dbReference type="CDD" id="cd01428">
    <property type="entry name" value="ADK"/>
    <property type="match status" value="1"/>
</dbReference>
<keyword evidence="1" id="KW-0808">Transferase</keyword>
<dbReference type="SUPFAM" id="SSF51735">
    <property type="entry name" value="NAD(P)-binding Rossmann-fold domains"/>
    <property type="match status" value="1"/>
</dbReference>
<feature type="compositionally biased region" description="Acidic residues" evidence="5">
    <location>
        <begin position="95"/>
        <end position="109"/>
    </location>
</feature>
<evidence type="ECO:0000256" key="5">
    <source>
        <dbReference type="SAM" id="MobiDB-lite"/>
    </source>
</evidence>
<gene>
    <name evidence="6" type="ORF">M427DRAFT_486016</name>
</gene>
<accession>A0A139AZK9</accession>
<dbReference type="EMBL" id="KQ965731">
    <property type="protein sequence ID" value="KXS22159.1"/>
    <property type="molecule type" value="Genomic_DNA"/>
</dbReference>
<evidence type="ECO:0000256" key="1">
    <source>
        <dbReference type="ARBA" id="ARBA00022679"/>
    </source>
</evidence>
<feature type="region of interest" description="Disordered" evidence="5">
    <location>
        <begin position="84"/>
        <end position="120"/>
    </location>
</feature>
<organism evidence="6 7">
    <name type="scientific">Gonapodya prolifera (strain JEL478)</name>
    <name type="common">Monoblepharis prolifera</name>
    <dbReference type="NCBI Taxonomy" id="1344416"/>
    <lineage>
        <taxon>Eukaryota</taxon>
        <taxon>Fungi</taxon>
        <taxon>Fungi incertae sedis</taxon>
        <taxon>Chytridiomycota</taxon>
        <taxon>Chytridiomycota incertae sedis</taxon>
        <taxon>Monoblepharidomycetes</taxon>
        <taxon>Monoblepharidales</taxon>
        <taxon>Gonapodyaceae</taxon>
        <taxon>Gonapodya</taxon>
    </lineage>
</organism>
<dbReference type="STRING" id="1344416.A0A139AZK9"/>
<dbReference type="SUPFAM" id="SSF52540">
    <property type="entry name" value="P-loop containing nucleoside triphosphate hydrolases"/>
    <property type="match status" value="1"/>
</dbReference>
<keyword evidence="4" id="KW-0175">Coiled coil</keyword>
<keyword evidence="3" id="KW-0418">Kinase</keyword>